<feature type="compositionally biased region" description="Basic residues" evidence="1">
    <location>
        <begin position="1044"/>
        <end position="1053"/>
    </location>
</feature>
<feature type="compositionally biased region" description="Basic and acidic residues" evidence="1">
    <location>
        <begin position="912"/>
        <end position="923"/>
    </location>
</feature>
<keyword evidence="3" id="KW-1185">Reference proteome</keyword>
<feature type="region of interest" description="Disordered" evidence="1">
    <location>
        <begin position="1088"/>
        <end position="1126"/>
    </location>
</feature>
<feature type="region of interest" description="Disordered" evidence="1">
    <location>
        <begin position="261"/>
        <end position="292"/>
    </location>
</feature>
<comment type="caution">
    <text evidence="2">The sequence shown here is derived from an EMBL/GenBank/DDBJ whole genome shotgun (WGS) entry which is preliminary data.</text>
</comment>
<sequence length="1138" mass="122797">MGNMEAQKLDLLNIEQEDDSLLGMSPAKFNVESLLGVSTLLSPSIRLKALKQATSMESCLGKDEVGGAPAVVGADLEVNLAPVSCRSPTVPSSVLSILNFNKMNKRSVNRVIIEESWSRKDYGVKESIQLDGIAETTPVNYPGTFTSELNRSYLDKENEHTGMTPERSEGEPTNLRKCRSRRSTTLRKSLAWDKAFFTNEGVLDNDELFAVASDTPKTFTMPELATIWDGQQTAVSPFETKSTPAKTLFRADLRIELRPDGRTELRPEARPAVDPKPRKDVPHTTSLRPDTLHSFSHRPLRQIRTTGSHAFSNAYSRAAAIPQGATSIPLANSFSRTGKQLEAAGMIPVENPLGAVQDMREPRNGPTGLHHQARLAALKKAHEAPLQKVPRVRLPNFVSNEKVEDKHLEELHELKQSRKVEAKPSEEMYQMNLTPKKQPELTRSKSTPALLESPSALSRRVSFMSKKVKETLGKVMIGRTQRVPSEPSSSHVHPVKKAPMPSKRLAKLPTVPEVKYSSHRTKSYATVVPVKPVEGIYIARDILGGKGTPLSPREAPKKGPTLLRSKSACGEPGLLRAADRGPPPVQPSEPVGKVTGLRKPSPKLGFFDAGRATFAPLKASTTSQPLQGMQPVRPGSEASTPIEPLGDRSRALAPTKILSAIPSAPHLRHGVVSAPTSPRGTHVIRPSSPKGNFTPTTRPTSPNIGGADIHSNFSGIRHAKQFAESCDHTRKASGFKSFPASACPSTATSKDRSHAVSAKVSKLFDNPRTESSRESSFRTDTSTDSPVAASQHIVRSYSRGVPLPSADGKTIVDSSPGAGPATPASGGKRHNIISPSHAPDAAGTFEVLTPPSSKNGRGNRTLGSSGKALRKIVEFESPCLQWSNWPVLGAAISADQLPGSAKEGFSSISPRLSREQATEKSTESHPISSVRFPRTLSLKAEHAVSKTEIDEQRSAMEESTPSRFSFSTRFVSTSSKALSPRMDSGSADRNLFLGLNGEEVCPSTSAPAKNENGPSMFSLARKAVTSSPPSTDLVAAENEDTPRSTRKTCRRFSRSGSSSICPVPEPKLPSPFSEARICELEAAGPEILEKKSGPVQNSPPDKVVREANPWSPVRKNGQSLGPFDCTKMKYISPGLTSS</sequence>
<feature type="region of interest" description="Disordered" evidence="1">
    <location>
        <begin position="733"/>
        <end position="865"/>
    </location>
</feature>
<protein>
    <submittedName>
        <fullName evidence="2">Uncharacterized protein</fullName>
    </submittedName>
</protein>
<name>A0A8T0I2V1_CERPU</name>
<accession>A0A8T0I2V1</accession>
<dbReference type="Proteomes" id="UP000822688">
    <property type="component" value="Chromosome 5"/>
</dbReference>
<feature type="region of interest" description="Disordered" evidence="1">
    <location>
        <begin position="668"/>
        <end position="704"/>
    </location>
</feature>
<feature type="compositionally biased region" description="Polar residues" evidence="1">
    <location>
        <begin position="850"/>
        <end position="864"/>
    </location>
</feature>
<feature type="compositionally biased region" description="Basic and acidic residues" evidence="1">
    <location>
        <begin position="261"/>
        <end position="282"/>
    </location>
</feature>
<feature type="region of interest" description="Disordered" evidence="1">
    <location>
        <begin position="1021"/>
        <end position="1066"/>
    </location>
</feature>
<dbReference type="PANTHER" id="PTHR33737:SF2">
    <property type="entry name" value="OS12G0102700 PROTEIN"/>
    <property type="match status" value="1"/>
</dbReference>
<feature type="compositionally biased region" description="Polar residues" evidence="1">
    <location>
        <begin position="689"/>
        <end position="703"/>
    </location>
</feature>
<feature type="region of interest" description="Disordered" evidence="1">
    <location>
        <begin position="943"/>
        <end position="963"/>
    </location>
</feature>
<dbReference type="InterPro" id="IPR045882">
    <property type="entry name" value="GPT1/2"/>
</dbReference>
<feature type="compositionally biased region" description="Basic and acidic residues" evidence="1">
    <location>
        <begin position="943"/>
        <end position="956"/>
    </location>
</feature>
<feature type="region of interest" description="Disordered" evidence="1">
    <location>
        <begin position="899"/>
        <end position="928"/>
    </location>
</feature>
<feature type="region of interest" description="Disordered" evidence="1">
    <location>
        <begin position="481"/>
        <end position="501"/>
    </location>
</feature>
<dbReference type="PANTHER" id="PTHR33737">
    <property type="entry name" value="OS05G0121800 PROTEIN"/>
    <property type="match status" value="1"/>
</dbReference>
<evidence type="ECO:0000256" key="1">
    <source>
        <dbReference type="SAM" id="MobiDB-lite"/>
    </source>
</evidence>
<organism evidence="2 3">
    <name type="scientific">Ceratodon purpureus</name>
    <name type="common">Fire moss</name>
    <name type="synonym">Dicranum purpureum</name>
    <dbReference type="NCBI Taxonomy" id="3225"/>
    <lineage>
        <taxon>Eukaryota</taxon>
        <taxon>Viridiplantae</taxon>
        <taxon>Streptophyta</taxon>
        <taxon>Embryophyta</taxon>
        <taxon>Bryophyta</taxon>
        <taxon>Bryophytina</taxon>
        <taxon>Bryopsida</taxon>
        <taxon>Dicranidae</taxon>
        <taxon>Pseudoditrichales</taxon>
        <taxon>Ditrichaceae</taxon>
        <taxon>Ceratodon</taxon>
    </lineage>
</organism>
<reference evidence="2" key="1">
    <citation type="submission" date="2020-06" db="EMBL/GenBank/DDBJ databases">
        <title>WGS assembly of Ceratodon purpureus strain R40.</title>
        <authorList>
            <person name="Carey S.B."/>
            <person name="Jenkins J."/>
            <person name="Shu S."/>
            <person name="Lovell J.T."/>
            <person name="Sreedasyam A."/>
            <person name="Maumus F."/>
            <person name="Tiley G.P."/>
            <person name="Fernandez-Pozo N."/>
            <person name="Barry K."/>
            <person name="Chen C."/>
            <person name="Wang M."/>
            <person name="Lipzen A."/>
            <person name="Daum C."/>
            <person name="Saski C.A."/>
            <person name="Payton A.C."/>
            <person name="Mcbreen J.C."/>
            <person name="Conrad R.E."/>
            <person name="Kollar L.M."/>
            <person name="Olsson S."/>
            <person name="Huttunen S."/>
            <person name="Landis J.B."/>
            <person name="Wickett N.J."/>
            <person name="Johnson M.G."/>
            <person name="Rensing S.A."/>
            <person name="Grimwood J."/>
            <person name="Schmutz J."/>
            <person name="Mcdaniel S.F."/>
        </authorList>
    </citation>
    <scope>NUCLEOTIDE SEQUENCE</scope>
    <source>
        <strain evidence="2">R40</strain>
    </source>
</reference>
<dbReference type="AlphaFoldDB" id="A0A8T0I2V1"/>
<dbReference type="EMBL" id="CM026425">
    <property type="protein sequence ID" value="KAG0577772.1"/>
    <property type="molecule type" value="Genomic_DNA"/>
</dbReference>
<dbReference type="GO" id="GO:0008017">
    <property type="term" value="F:microtubule binding"/>
    <property type="evidence" value="ECO:0007669"/>
    <property type="project" value="InterPro"/>
</dbReference>
<feature type="region of interest" description="Disordered" evidence="1">
    <location>
        <begin position="619"/>
        <end position="644"/>
    </location>
</feature>
<proteinExistence type="predicted"/>
<feature type="compositionally biased region" description="Low complexity" evidence="1">
    <location>
        <begin position="483"/>
        <end position="492"/>
    </location>
</feature>
<gene>
    <name evidence="2" type="ORF">KC19_5G180600</name>
</gene>
<feature type="compositionally biased region" description="Basic and acidic residues" evidence="1">
    <location>
        <begin position="765"/>
        <end position="777"/>
    </location>
</feature>
<evidence type="ECO:0000313" key="2">
    <source>
        <dbReference type="EMBL" id="KAG0577772.1"/>
    </source>
</evidence>
<feature type="region of interest" description="Disordered" evidence="1">
    <location>
        <begin position="575"/>
        <end position="599"/>
    </location>
</feature>
<feature type="compositionally biased region" description="Low complexity" evidence="1">
    <location>
        <begin position="814"/>
        <end position="826"/>
    </location>
</feature>
<evidence type="ECO:0000313" key="3">
    <source>
        <dbReference type="Proteomes" id="UP000822688"/>
    </source>
</evidence>